<feature type="region of interest" description="Disordered" evidence="7">
    <location>
        <begin position="361"/>
        <end position="380"/>
    </location>
</feature>
<evidence type="ECO:0000313" key="10">
    <source>
        <dbReference type="Proteomes" id="UP000765160"/>
    </source>
</evidence>
<dbReference type="SMART" id="SM00702">
    <property type="entry name" value="P4Hc"/>
    <property type="match status" value="1"/>
</dbReference>
<dbReference type="Gene3D" id="2.60.120.620">
    <property type="entry name" value="q2cbj1_9rhob like domain"/>
    <property type="match status" value="1"/>
</dbReference>
<reference evidence="9 10" key="1">
    <citation type="submission" date="2020-03" db="EMBL/GenBank/DDBJ databases">
        <title>Roseomonas selenitidurans sp. nov. isolated from soil.</title>
        <authorList>
            <person name="Liu H."/>
        </authorList>
    </citation>
    <scope>NUCLEOTIDE SEQUENCE [LARGE SCALE GENOMIC DNA]</scope>
    <source>
        <strain evidence="9 10">JCM 15073</strain>
    </source>
</reference>
<comment type="caution">
    <text evidence="9">The sequence shown here is derived from an EMBL/GenBank/DDBJ whole genome shotgun (WGS) entry which is preliminary data.</text>
</comment>
<evidence type="ECO:0000256" key="6">
    <source>
        <dbReference type="ARBA" id="ARBA00023004"/>
    </source>
</evidence>
<evidence type="ECO:0000256" key="5">
    <source>
        <dbReference type="ARBA" id="ARBA00023002"/>
    </source>
</evidence>
<keyword evidence="3" id="KW-0847">Vitamin C</keyword>
<dbReference type="PROSITE" id="PS51471">
    <property type="entry name" value="FE2OG_OXY"/>
    <property type="match status" value="1"/>
</dbReference>
<evidence type="ECO:0000256" key="4">
    <source>
        <dbReference type="ARBA" id="ARBA00022964"/>
    </source>
</evidence>
<keyword evidence="6" id="KW-0408">Iron</keyword>
<keyword evidence="5" id="KW-0560">Oxidoreductase</keyword>
<evidence type="ECO:0000256" key="3">
    <source>
        <dbReference type="ARBA" id="ARBA00022896"/>
    </source>
</evidence>
<evidence type="ECO:0000256" key="1">
    <source>
        <dbReference type="ARBA" id="ARBA00001961"/>
    </source>
</evidence>
<keyword evidence="2" id="KW-0479">Metal-binding</keyword>
<dbReference type="RefSeq" id="WP_168047002.1">
    <property type="nucleotide sequence ID" value="NZ_JAATJR010000001.1"/>
</dbReference>
<keyword evidence="10" id="KW-1185">Reference proteome</keyword>
<dbReference type="InterPro" id="IPR006620">
    <property type="entry name" value="Pro_4_hyd_alph"/>
</dbReference>
<dbReference type="InterPro" id="IPR044862">
    <property type="entry name" value="Pro_4_hyd_alph_FE2OG_OXY"/>
</dbReference>
<accession>A0ABX1ESY4</accession>
<evidence type="ECO:0000313" key="9">
    <source>
        <dbReference type="EMBL" id="NKE43746.1"/>
    </source>
</evidence>
<organism evidence="9 10">
    <name type="scientific">Falsiroseomonas frigidaquae</name>
    <dbReference type="NCBI Taxonomy" id="487318"/>
    <lineage>
        <taxon>Bacteria</taxon>
        <taxon>Pseudomonadati</taxon>
        <taxon>Pseudomonadota</taxon>
        <taxon>Alphaproteobacteria</taxon>
        <taxon>Acetobacterales</taxon>
        <taxon>Roseomonadaceae</taxon>
        <taxon>Falsiroseomonas</taxon>
    </lineage>
</organism>
<protein>
    <submittedName>
        <fullName evidence="9">2OG-Fe(II) oxygenase</fullName>
    </submittedName>
</protein>
<dbReference type="InterPro" id="IPR005123">
    <property type="entry name" value="Oxoglu/Fe-dep_dioxygenase_dom"/>
</dbReference>
<comment type="cofactor">
    <cofactor evidence="1">
        <name>L-ascorbate</name>
        <dbReference type="ChEBI" id="CHEBI:38290"/>
    </cofactor>
</comment>
<keyword evidence="4" id="KW-0223">Dioxygenase</keyword>
<dbReference type="EMBL" id="JAAVTX010000001">
    <property type="protein sequence ID" value="NKE43746.1"/>
    <property type="molecule type" value="Genomic_DNA"/>
</dbReference>
<gene>
    <name evidence="9" type="ORF">HB662_03085</name>
</gene>
<feature type="domain" description="Fe2OG dioxygenase" evidence="8">
    <location>
        <begin position="244"/>
        <end position="344"/>
    </location>
</feature>
<dbReference type="Pfam" id="PF13640">
    <property type="entry name" value="2OG-FeII_Oxy_3"/>
    <property type="match status" value="1"/>
</dbReference>
<evidence type="ECO:0000259" key="8">
    <source>
        <dbReference type="PROSITE" id="PS51471"/>
    </source>
</evidence>
<feature type="compositionally biased region" description="Basic and acidic residues" evidence="7">
    <location>
        <begin position="361"/>
        <end position="373"/>
    </location>
</feature>
<name>A0ABX1ESY4_9PROT</name>
<evidence type="ECO:0000256" key="7">
    <source>
        <dbReference type="SAM" id="MobiDB-lite"/>
    </source>
</evidence>
<sequence>MSQHSQTPGLTPGEPIPAFHARAASNPRFAFDTTAGRWLMVLIPGSLAQDGLGQRLAAAITPHAARFNLDHAYLVVIGTDAEDERAGRITDGPGRRVLWDDDGSARRAFRAVARDGALRPGWVLLDPMLRVFGVWALDQGAEAMATLAALPPPAEHAGVPVIAPILVLPRIFEPEFCRRLIAEYEAVGGGESGFMRDEGGRTVGVMDASHKRRKDAFLTDETLRGQIRARLNARLVPEIRRAFQYNVTRLERYVVACYDAADKGFFRAHRDNTTKATAHRRFAVTMNLNTGEYEGGELNFPEFGPQTYKAPAGGAVVFSCSLLHEARPVTRGRRYAFLPFLYDDAAAAVREEGARFLDQREAASAADKAEAKTETATAGA</sequence>
<evidence type="ECO:0000256" key="2">
    <source>
        <dbReference type="ARBA" id="ARBA00022723"/>
    </source>
</evidence>
<proteinExistence type="predicted"/>
<dbReference type="Proteomes" id="UP000765160">
    <property type="component" value="Unassembled WGS sequence"/>
</dbReference>